<evidence type="ECO:0000259" key="18">
    <source>
        <dbReference type="PROSITE" id="PS51217"/>
    </source>
</evidence>
<evidence type="ECO:0000256" key="15">
    <source>
        <dbReference type="PROSITE-ProRule" id="PRU00560"/>
    </source>
</evidence>
<keyword evidence="4" id="KW-0227">DNA damage</keyword>
<dbReference type="Pfam" id="PF12705">
    <property type="entry name" value="PDDEXK_1"/>
    <property type="match status" value="1"/>
</dbReference>
<dbReference type="AlphaFoldDB" id="A0A837DDS6"/>
<dbReference type="GO" id="GO:0004527">
    <property type="term" value="F:exonuclease activity"/>
    <property type="evidence" value="ECO:0007669"/>
    <property type="project" value="UniProtKB-KW"/>
</dbReference>
<gene>
    <name evidence="19" type="ORF">MINT15_22710</name>
</gene>
<dbReference type="GO" id="GO:0000725">
    <property type="term" value="P:recombinational repair"/>
    <property type="evidence" value="ECO:0007669"/>
    <property type="project" value="TreeGrafter"/>
</dbReference>
<evidence type="ECO:0000256" key="13">
    <source>
        <dbReference type="ARBA" id="ARBA00034808"/>
    </source>
</evidence>
<evidence type="ECO:0000313" key="20">
    <source>
        <dbReference type="Proteomes" id="UP000030848"/>
    </source>
</evidence>
<comment type="catalytic activity">
    <reaction evidence="12">
        <text>Couples ATP hydrolysis with the unwinding of duplex DNA by translocating in the 3'-5' direction.</text>
        <dbReference type="EC" id="5.6.2.4"/>
    </reaction>
</comment>
<feature type="domain" description="UvrD-like helicase ATP-binding" evidence="17">
    <location>
        <begin position="11"/>
        <end position="324"/>
    </location>
</feature>
<dbReference type="PROSITE" id="PS51217">
    <property type="entry name" value="UVRD_HELICASE_CTER"/>
    <property type="match status" value="1"/>
</dbReference>
<dbReference type="InterPro" id="IPR038726">
    <property type="entry name" value="PDDEXK_AddAB-type"/>
</dbReference>
<evidence type="ECO:0000313" key="19">
    <source>
        <dbReference type="EMBL" id="KHF43966.1"/>
    </source>
</evidence>
<dbReference type="InterPro" id="IPR013986">
    <property type="entry name" value="DExx_box_DNA_helicase_dom_sf"/>
</dbReference>
<evidence type="ECO:0000256" key="2">
    <source>
        <dbReference type="ARBA" id="ARBA00022722"/>
    </source>
</evidence>
<proteinExistence type="inferred from homology"/>
<evidence type="ECO:0000256" key="11">
    <source>
        <dbReference type="ARBA" id="ARBA00023235"/>
    </source>
</evidence>
<dbReference type="InterPro" id="IPR011604">
    <property type="entry name" value="PDDEXK-like_dom_sf"/>
</dbReference>
<feature type="binding site" evidence="15">
    <location>
        <begin position="32"/>
        <end position="39"/>
    </location>
    <ligand>
        <name>ATP</name>
        <dbReference type="ChEBI" id="CHEBI:30616"/>
    </ligand>
</feature>
<dbReference type="Gene3D" id="1.10.10.160">
    <property type="match status" value="1"/>
</dbReference>
<dbReference type="GO" id="GO:0005829">
    <property type="term" value="C:cytosol"/>
    <property type="evidence" value="ECO:0007669"/>
    <property type="project" value="TreeGrafter"/>
</dbReference>
<dbReference type="InterPro" id="IPR014016">
    <property type="entry name" value="UvrD-like_ATP-bd"/>
</dbReference>
<evidence type="ECO:0000256" key="4">
    <source>
        <dbReference type="ARBA" id="ARBA00022763"/>
    </source>
</evidence>
<dbReference type="SUPFAM" id="SSF52540">
    <property type="entry name" value="P-loop containing nucleoside triphosphate hydrolases"/>
    <property type="match status" value="1"/>
</dbReference>
<keyword evidence="2" id="KW-0540">Nuclease</keyword>
<evidence type="ECO:0000256" key="6">
    <source>
        <dbReference type="ARBA" id="ARBA00022806"/>
    </source>
</evidence>
<evidence type="ECO:0000256" key="9">
    <source>
        <dbReference type="ARBA" id="ARBA00023125"/>
    </source>
</evidence>
<evidence type="ECO:0000256" key="12">
    <source>
        <dbReference type="ARBA" id="ARBA00034617"/>
    </source>
</evidence>
<evidence type="ECO:0000256" key="5">
    <source>
        <dbReference type="ARBA" id="ARBA00022801"/>
    </source>
</evidence>
<keyword evidence="3 15" id="KW-0547">Nucleotide-binding</keyword>
<organism evidence="19 20">
    <name type="scientific">Saccharomonospora viridis</name>
    <dbReference type="NCBI Taxonomy" id="1852"/>
    <lineage>
        <taxon>Bacteria</taxon>
        <taxon>Bacillati</taxon>
        <taxon>Actinomycetota</taxon>
        <taxon>Actinomycetes</taxon>
        <taxon>Pseudonocardiales</taxon>
        <taxon>Pseudonocardiaceae</taxon>
        <taxon>Saccharomonospora</taxon>
    </lineage>
</organism>
<dbReference type="EMBL" id="JRZE01000004">
    <property type="protein sequence ID" value="KHF43966.1"/>
    <property type="molecule type" value="Genomic_DNA"/>
</dbReference>
<dbReference type="Pfam" id="PF00580">
    <property type="entry name" value="UvrD-helicase"/>
    <property type="match status" value="1"/>
</dbReference>
<dbReference type="Gene3D" id="3.40.50.300">
    <property type="entry name" value="P-loop containing nucleotide triphosphate hydrolases"/>
    <property type="match status" value="2"/>
</dbReference>
<dbReference type="Proteomes" id="UP000030848">
    <property type="component" value="Unassembled WGS sequence"/>
</dbReference>
<dbReference type="GO" id="GO:0003677">
    <property type="term" value="F:DNA binding"/>
    <property type="evidence" value="ECO:0007669"/>
    <property type="project" value="UniProtKB-KW"/>
</dbReference>
<evidence type="ECO:0000256" key="8">
    <source>
        <dbReference type="ARBA" id="ARBA00022840"/>
    </source>
</evidence>
<sequence>MRTPEPPVPPQTWDDGARWLLSAPRGFVRVLGAPGTGKTTLLAATAAARIAEGADEESVLVLTASRQAADALRADITRRLTGHRGERAGEVRTVREPIVRTVHSYAFAVLRLQAVRDGLPVPRLLSGPEQDVVVRELLAGDLERGAPDWPEPLRPALAVPGFAEELRDLLLRAAERGLGPEDLIKLGHRQGRDEWVAAGRFWRQYEEVTLLQGVGGHAVGESGAPALDAAELVASALVELEGDPELLAGEQARVRHLFVDDAQHLDPLQYRLVRLLAETASDAVLAGDPDQSVFSFRGADPRLFADADPDGDRTVVLTRSHRLDPVVHEAVGRIAATLPGTSAHRASVPTPTRGREGRGKVRTRLSPTPAAEAAWIADQLRRAHLLDGVPWSQMAVLMRSVSRSLPVLQRALTMAGIPVAAVTEELPLARQPAVRPLLTVLWAAADPRVLDAETAEMLLSSPLGGADPLALRRLRRGLRRLELVAGGERSSDELLVEALRDGDVLAGLADAEAAPVRRVSRLLTVAREAMRSGAGVEDVLWQVWQASGLQDRLVAQAAKGGTLGMRADRDLDAVVALFDAARRYVDRLPKAGVLGFVEYLSSQHIAGDSLAPVAVRGSGVSLLTAHGAVGREWSVVAILGLQEGMWPDLRLRGSVLGVERLVDLLSGVDDDAVATVSATAPLLAEERRLFYVAASRARHTLLVSAVQGEDEQPSRFFFDLVDAGVDTERGGGPDVRLVARERGLTLAELVGELRAAVTDTELEPRRRKLAARQLARLARDGVPGAHPEQWYGLAGNSSDRPLREPDEVIRVSPSVVDTLVKCPLRWLLERHGGTDPAQLSAVTGTLVHALAQAAAEGTDEQTLWKELDEAWAKVDAGAPWFSRKERVRVEGMVRSFLTWLRQSRDELTQHAVEQDMRVSLPEVEGEPSVALTGRVDRLELDAEGRPVVIDLKTSKSPVAKDAAAEHPQLAVYQLATLLGAFSGHKGHTGGARLLYVGKPNAKTGATVREQPALDEETARRWLNEVRKAAVDTVGPTYPVRENVDCSRCPSRSACPLRPEGRQVTGP</sequence>
<evidence type="ECO:0000256" key="3">
    <source>
        <dbReference type="ARBA" id="ARBA00022741"/>
    </source>
</evidence>
<dbReference type="InterPro" id="IPR000212">
    <property type="entry name" value="DNA_helicase_UvrD/REP"/>
</dbReference>
<reference evidence="19 20" key="1">
    <citation type="submission" date="2014-10" db="EMBL/GenBank/DDBJ databases">
        <title>Genome sequence of Micropolyspora internatus JCM3315.</title>
        <authorList>
            <person name="Shin S.-K."/>
            <person name="Yi H."/>
        </authorList>
    </citation>
    <scope>NUCLEOTIDE SEQUENCE [LARGE SCALE GENOMIC DNA]</scope>
    <source>
        <strain evidence="19 20">JCM 3315</strain>
    </source>
</reference>
<evidence type="ECO:0000259" key="17">
    <source>
        <dbReference type="PROSITE" id="PS51198"/>
    </source>
</evidence>
<evidence type="ECO:0000256" key="10">
    <source>
        <dbReference type="ARBA" id="ARBA00023204"/>
    </source>
</evidence>
<dbReference type="GO" id="GO:0005524">
    <property type="term" value="F:ATP binding"/>
    <property type="evidence" value="ECO:0007669"/>
    <property type="project" value="UniProtKB-UniRule"/>
</dbReference>
<keyword evidence="5 15" id="KW-0378">Hydrolase</keyword>
<dbReference type="InterPro" id="IPR014017">
    <property type="entry name" value="DNA_helicase_UvrD-like_C"/>
</dbReference>
<evidence type="ECO:0000256" key="14">
    <source>
        <dbReference type="ARBA" id="ARBA00048988"/>
    </source>
</evidence>
<dbReference type="PANTHER" id="PTHR11070:SF59">
    <property type="entry name" value="DNA 3'-5' HELICASE"/>
    <property type="match status" value="1"/>
</dbReference>
<dbReference type="EC" id="5.6.2.4" evidence="13"/>
<evidence type="ECO:0000256" key="7">
    <source>
        <dbReference type="ARBA" id="ARBA00022839"/>
    </source>
</evidence>
<comment type="caution">
    <text evidence="19">The sequence shown here is derived from an EMBL/GenBank/DDBJ whole genome shotgun (WGS) entry which is preliminary data.</text>
</comment>
<evidence type="ECO:0000256" key="1">
    <source>
        <dbReference type="ARBA" id="ARBA00009922"/>
    </source>
</evidence>
<keyword evidence="9" id="KW-0238">DNA-binding</keyword>
<keyword evidence="8 15" id="KW-0067">ATP-binding</keyword>
<dbReference type="PANTHER" id="PTHR11070">
    <property type="entry name" value="UVRD / RECB / PCRA DNA HELICASE FAMILY MEMBER"/>
    <property type="match status" value="1"/>
</dbReference>
<keyword evidence="7" id="KW-0269">Exonuclease</keyword>
<accession>A0A837DDS6</accession>
<feature type="domain" description="UvrD-like helicase C-terminal" evidence="18">
    <location>
        <begin position="329"/>
        <end position="630"/>
    </location>
</feature>
<keyword evidence="6 15" id="KW-0347">Helicase</keyword>
<dbReference type="GO" id="GO:0043138">
    <property type="term" value="F:3'-5' DNA helicase activity"/>
    <property type="evidence" value="ECO:0007669"/>
    <property type="project" value="UniProtKB-EC"/>
</dbReference>
<comment type="catalytic activity">
    <reaction evidence="14">
        <text>ATP + H2O = ADP + phosphate + H(+)</text>
        <dbReference type="Rhea" id="RHEA:13065"/>
        <dbReference type="ChEBI" id="CHEBI:15377"/>
        <dbReference type="ChEBI" id="CHEBI:15378"/>
        <dbReference type="ChEBI" id="CHEBI:30616"/>
        <dbReference type="ChEBI" id="CHEBI:43474"/>
        <dbReference type="ChEBI" id="CHEBI:456216"/>
        <dbReference type="EC" id="5.6.2.4"/>
    </reaction>
</comment>
<dbReference type="Gene3D" id="3.90.320.10">
    <property type="match status" value="1"/>
</dbReference>
<name>A0A837DDS6_9PSEU</name>
<comment type="similarity">
    <text evidence="1">Belongs to the helicase family. UvrD subfamily.</text>
</comment>
<dbReference type="InterPro" id="IPR027417">
    <property type="entry name" value="P-loop_NTPase"/>
</dbReference>
<keyword evidence="10" id="KW-0234">DNA repair</keyword>
<dbReference type="Pfam" id="PF13361">
    <property type="entry name" value="UvrD_C"/>
    <property type="match status" value="1"/>
</dbReference>
<dbReference type="PROSITE" id="PS51198">
    <property type="entry name" value="UVRD_HELICASE_ATP_BIND"/>
    <property type="match status" value="1"/>
</dbReference>
<keyword evidence="11" id="KW-0413">Isomerase</keyword>
<evidence type="ECO:0000256" key="16">
    <source>
        <dbReference type="SAM" id="MobiDB-lite"/>
    </source>
</evidence>
<dbReference type="Gene3D" id="1.10.486.10">
    <property type="entry name" value="PCRA, domain 4"/>
    <property type="match status" value="1"/>
</dbReference>
<dbReference type="GO" id="GO:0033202">
    <property type="term" value="C:DNA helicase complex"/>
    <property type="evidence" value="ECO:0007669"/>
    <property type="project" value="TreeGrafter"/>
</dbReference>
<protein>
    <recommendedName>
        <fullName evidence="13">DNA 3'-5' helicase</fullName>
        <ecNumber evidence="13">5.6.2.4</ecNumber>
    </recommendedName>
</protein>
<feature type="region of interest" description="Disordered" evidence="16">
    <location>
        <begin position="341"/>
        <end position="364"/>
    </location>
</feature>